<evidence type="ECO:0000313" key="2">
    <source>
        <dbReference type="EMBL" id="AZU04703.1"/>
    </source>
</evidence>
<dbReference type="AlphaFoldDB" id="A0A3T0EB83"/>
<organism evidence="2 3">
    <name type="scientific">Glycocaulis alkaliphilus</name>
    <dbReference type="NCBI Taxonomy" id="1434191"/>
    <lineage>
        <taxon>Bacteria</taxon>
        <taxon>Pseudomonadati</taxon>
        <taxon>Pseudomonadota</taxon>
        <taxon>Alphaproteobacteria</taxon>
        <taxon>Maricaulales</taxon>
        <taxon>Maricaulaceae</taxon>
        <taxon>Glycocaulis</taxon>
    </lineage>
</organism>
<dbReference type="EMBL" id="CP018911">
    <property type="protein sequence ID" value="AZU04703.1"/>
    <property type="molecule type" value="Genomic_DNA"/>
</dbReference>
<dbReference type="KEGG" id="gak:X907_2182"/>
<sequence length="169" mass="18977">MRSSAQGRTGKRQRTACNQASAPRHALVRIGLRHYVFPASPCSRTEPAMCNDNIWKCQIPAEVTQSHAGKGAKLPQNRPIAPNLCATQNERVLLTGLVPPRQPRRLVVYRERSLAIAPSAAARQRTTAWRRRPLAWRHHQQSDCAQRCLEDRRAGGPSPRTFLRTSACR</sequence>
<accession>A0A3T0EB83</accession>
<feature type="region of interest" description="Disordered" evidence="1">
    <location>
        <begin position="1"/>
        <end position="21"/>
    </location>
</feature>
<dbReference type="Proteomes" id="UP000286954">
    <property type="component" value="Chromosome"/>
</dbReference>
<evidence type="ECO:0000313" key="3">
    <source>
        <dbReference type="Proteomes" id="UP000286954"/>
    </source>
</evidence>
<proteinExistence type="predicted"/>
<gene>
    <name evidence="2" type="ORF">X907_2182</name>
</gene>
<evidence type="ECO:0000256" key="1">
    <source>
        <dbReference type="SAM" id="MobiDB-lite"/>
    </source>
</evidence>
<keyword evidence="3" id="KW-1185">Reference proteome</keyword>
<name>A0A3T0EB83_9PROT</name>
<protein>
    <submittedName>
        <fullName evidence="2">Uncharacterized protein</fullName>
    </submittedName>
</protein>
<reference evidence="2 3" key="1">
    <citation type="submission" date="2016-12" db="EMBL/GenBank/DDBJ databases">
        <title>The genome of dimorphic prosthecate Glycocaulis alkaliphilus 6b-8t, isolated from crude oil dictates its adaptability in petroleum environments.</title>
        <authorList>
            <person name="Wu X.-L."/>
            <person name="Geng S."/>
        </authorList>
    </citation>
    <scope>NUCLEOTIDE SEQUENCE [LARGE SCALE GENOMIC DNA]</scope>
    <source>
        <strain evidence="2 3">6B-8</strain>
    </source>
</reference>